<evidence type="ECO:0000313" key="2">
    <source>
        <dbReference type="Proteomes" id="UP000439123"/>
    </source>
</evidence>
<evidence type="ECO:0000313" key="1">
    <source>
        <dbReference type="EMBL" id="VXA82173.1"/>
    </source>
</evidence>
<protein>
    <submittedName>
        <fullName evidence="1">Contig_52, whole genome shotgun sequence</fullName>
    </submittedName>
</protein>
<sequence length="244" mass="27488">MHIRYPLTLSVAHHPFLCLRHPLLAPLLALSLLPVSAAQSAVIITGELPPYSSAELANGGELASKVLTILKEAGHPDLQISYQPWPRGLKNIELGNAIAAFPFTWTNERSNSLLFSTPIAFDIQSWYTTPDKKGLESPPWQQKTACVPKGWFSDAIERVTIEQKLIVRTTNRLNQCVELLKKGKVDLVPINDTSKKNLSEEDNAALYRLSLFRQNVTFYLVTARNEEGEMFIRDFNKEWMTPTN</sequence>
<dbReference type="Gene3D" id="3.40.190.10">
    <property type="entry name" value="Periplasmic binding protein-like II"/>
    <property type="match status" value="2"/>
</dbReference>
<dbReference type="AlphaFoldDB" id="A0A653KSW0"/>
<dbReference type="SUPFAM" id="SSF53850">
    <property type="entry name" value="Periplasmic binding protein-like II"/>
    <property type="match status" value="1"/>
</dbReference>
<gene>
    <name evidence="1" type="ORF">AERO8C_120547</name>
</gene>
<dbReference type="RefSeq" id="WP_159158459.1">
    <property type="nucleotide sequence ID" value="NZ_LR732798.1"/>
</dbReference>
<dbReference type="Proteomes" id="UP000439123">
    <property type="component" value="Unassembled WGS sequence"/>
</dbReference>
<comment type="caution">
    <text evidence="1">The sequence shown here is derived from an EMBL/GenBank/DDBJ whole genome shotgun (WGS) entry which is preliminary data.</text>
</comment>
<reference evidence="1 2" key="1">
    <citation type="submission" date="2019-10" db="EMBL/GenBank/DDBJ databases">
        <authorList>
            <person name="Karimi E."/>
        </authorList>
    </citation>
    <scope>NUCLEOTIDE SEQUENCE [LARGE SCALE GENOMIC DNA]</scope>
    <source>
        <strain evidence="1">Aeromonas sp. 8C</strain>
    </source>
</reference>
<organism evidence="1 2">
    <name type="scientific">Aeromonas veronii</name>
    <dbReference type="NCBI Taxonomy" id="654"/>
    <lineage>
        <taxon>Bacteria</taxon>
        <taxon>Pseudomonadati</taxon>
        <taxon>Pseudomonadota</taxon>
        <taxon>Gammaproteobacteria</taxon>
        <taxon>Aeromonadales</taxon>
        <taxon>Aeromonadaceae</taxon>
        <taxon>Aeromonas</taxon>
    </lineage>
</organism>
<accession>A0A653KSW0</accession>
<proteinExistence type="predicted"/>
<name>A0A653KSW0_AERVE</name>
<dbReference type="EMBL" id="CABWLC010000004">
    <property type="protein sequence ID" value="VXA82173.1"/>
    <property type="molecule type" value="Genomic_DNA"/>
</dbReference>